<dbReference type="RefSeq" id="WP_192599629.1">
    <property type="nucleotide sequence ID" value="NZ_JADBEL010000019.1"/>
</dbReference>
<evidence type="ECO:0008006" key="4">
    <source>
        <dbReference type="Google" id="ProtNLM"/>
    </source>
</evidence>
<proteinExistence type="predicted"/>
<evidence type="ECO:0000313" key="3">
    <source>
        <dbReference type="Proteomes" id="UP000658225"/>
    </source>
</evidence>
<organism evidence="2 3">
    <name type="scientific">Sporosarcina limicola</name>
    <dbReference type="NCBI Taxonomy" id="34101"/>
    <lineage>
        <taxon>Bacteria</taxon>
        <taxon>Bacillati</taxon>
        <taxon>Bacillota</taxon>
        <taxon>Bacilli</taxon>
        <taxon>Bacillales</taxon>
        <taxon>Caryophanaceae</taxon>
        <taxon>Sporosarcina</taxon>
    </lineage>
</organism>
<comment type="caution">
    <text evidence="2">The sequence shown here is derived from an EMBL/GenBank/DDBJ whole genome shotgun (WGS) entry which is preliminary data.</text>
</comment>
<protein>
    <recommendedName>
        <fullName evidence="4">Lipoprotein</fullName>
    </recommendedName>
</protein>
<dbReference type="EMBL" id="JADBEL010000019">
    <property type="protein sequence ID" value="MBE1555940.1"/>
    <property type="molecule type" value="Genomic_DNA"/>
</dbReference>
<dbReference type="PROSITE" id="PS51257">
    <property type="entry name" value="PROKAR_LIPOPROTEIN"/>
    <property type="match status" value="1"/>
</dbReference>
<name>A0A927MKA7_9BACL</name>
<keyword evidence="1" id="KW-0732">Signal</keyword>
<dbReference type="Proteomes" id="UP000658225">
    <property type="component" value="Unassembled WGS sequence"/>
</dbReference>
<feature type="signal peptide" evidence="1">
    <location>
        <begin position="1"/>
        <end position="22"/>
    </location>
</feature>
<evidence type="ECO:0000313" key="2">
    <source>
        <dbReference type="EMBL" id="MBE1555940.1"/>
    </source>
</evidence>
<feature type="chain" id="PRO_5039139779" description="Lipoprotein" evidence="1">
    <location>
        <begin position="23"/>
        <end position="249"/>
    </location>
</feature>
<accession>A0A927MKA7</accession>
<gene>
    <name evidence="2" type="ORF">H4683_003061</name>
</gene>
<keyword evidence="3" id="KW-1185">Reference proteome</keyword>
<reference evidence="2" key="1">
    <citation type="submission" date="2020-10" db="EMBL/GenBank/DDBJ databases">
        <title>Genomic Encyclopedia of Type Strains, Phase IV (KMG-IV): sequencing the most valuable type-strain genomes for metagenomic binning, comparative biology and taxonomic classification.</title>
        <authorList>
            <person name="Goeker M."/>
        </authorList>
    </citation>
    <scope>NUCLEOTIDE SEQUENCE</scope>
    <source>
        <strain evidence="2">DSM 13886</strain>
    </source>
</reference>
<dbReference type="AlphaFoldDB" id="A0A927MKA7"/>
<sequence>MNSKWVYMISALFLLVGCGTDANVNEGKKADSADNGNSSESAEGVAKKAGSKSSFFSTFSEGTYQADIMTIGLPADMSDKMNQISETIEESLAENQEWYLEALEGLEDGEVLPYDEKLGVTKEEYTLILQANNYFELGKIGNCEIEIQKEDKTLIINNPDSTILKKLTISGDGNTITTDSGELMYKEEILASDAQAVTGRWNGYFYRLGGENTKVLQISIGELEDSSKKIMFIEIFEEGKEKEEEILIF</sequence>
<evidence type="ECO:0000256" key="1">
    <source>
        <dbReference type="SAM" id="SignalP"/>
    </source>
</evidence>